<evidence type="ECO:0000256" key="1">
    <source>
        <dbReference type="SAM" id="MobiDB-lite"/>
    </source>
</evidence>
<dbReference type="CDD" id="cd00104">
    <property type="entry name" value="KAZAL_FS"/>
    <property type="match status" value="1"/>
</dbReference>
<evidence type="ECO:0000259" key="2">
    <source>
        <dbReference type="PROSITE" id="PS51465"/>
    </source>
</evidence>
<dbReference type="PROSITE" id="PS00282">
    <property type="entry name" value="KAZAL_1"/>
    <property type="match status" value="1"/>
</dbReference>
<protein>
    <recommendedName>
        <fullName evidence="2">Kazal-like domain-containing protein</fullName>
    </recommendedName>
</protein>
<feature type="domain" description="Kazal-like" evidence="2">
    <location>
        <begin position="130"/>
        <end position="174"/>
    </location>
</feature>
<name>A0AAW1SQX9_9CHLO</name>
<evidence type="ECO:0000313" key="3">
    <source>
        <dbReference type="EMBL" id="KAK9851357.1"/>
    </source>
</evidence>
<feature type="region of interest" description="Disordered" evidence="1">
    <location>
        <begin position="1"/>
        <end position="26"/>
    </location>
</feature>
<sequence>MRTESGHIEPYKRTREGAEQSGRSRPEARRHPVIFLYHSSNGTALFARMLRYALLVVVLAAPVLGQYPGSYGYEAPGVYGGAPARPPMPLFAPGPGPAMDFPSLSSGAIESDGAGIPFVFPTLAPGPAGGYGGLSCTCTSEYSPVCSTSGVQYPSPCMASCSGVFQFTVGPCASAMAGSGAPLARRHLREVIIDGVPAPAPGPLVA</sequence>
<dbReference type="AlphaFoldDB" id="A0AAW1SQX9"/>
<dbReference type="EMBL" id="JALJOV010001244">
    <property type="protein sequence ID" value="KAK9851357.1"/>
    <property type="molecule type" value="Genomic_DNA"/>
</dbReference>
<evidence type="ECO:0000313" key="4">
    <source>
        <dbReference type="Proteomes" id="UP001485043"/>
    </source>
</evidence>
<organism evidence="3 4">
    <name type="scientific">Apatococcus fuscideae</name>
    <dbReference type="NCBI Taxonomy" id="2026836"/>
    <lineage>
        <taxon>Eukaryota</taxon>
        <taxon>Viridiplantae</taxon>
        <taxon>Chlorophyta</taxon>
        <taxon>core chlorophytes</taxon>
        <taxon>Trebouxiophyceae</taxon>
        <taxon>Chlorellales</taxon>
        <taxon>Chlorellaceae</taxon>
        <taxon>Apatococcus</taxon>
    </lineage>
</organism>
<dbReference type="Proteomes" id="UP001485043">
    <property type="component" value="Unassembled WGS sequence"/>
</dbReference>
<comment type="caution">
    <text evidence="3">The sequence shown here is derived from an EMBL/GenBank/DDBJ whole genome shotgun (WGS) entry which is preliminary data.</text>
</comment>
<dbReference type="Gene3D" id="3.30.60.30">
    <property type="match status" value="1"/>
</dbReference>
<keyword evidence="4" id="KW-1185">Reference proteome</keyword>
<dbReference type="InterPro" id="IPR036058">
    <property type="entry name" value="Kazal_dom_sf"/>
</dbReference>
<dbReference type="SUPFAM" id="SSF100895">
    <property type="entry name" value="Kazal-type serine protease inhibitors"/>
    <property type="match status" value="1"/>
</dbReference>
<proteinExistence type="predicted"/>
<dbReference type="InterPro" id="IPR002350">
    <property type="entry name" value="Kazal_dom"/>
</dbReference>
<reference evidence="3 4" key="1">
    <citation type="journal article" date="2024" name="Nat. Commun.">
        <title>Phylogenomics reveals the evolutionary origins of lichenization in chlorophyte algae.</title>
        <authorList>
            <person name="Puginier C."/>
            <person name="Libourel C."/>
            <person name="Otte J."/>
            <person name="Skaloud P."/>
            <person name="Haon M."/>
            <person name="Grisel S."/>
            <person name="Petersen M."/>
            <person name="Berrin J.G."/>
            <person name="Delaux P.M."/>
            <person name="Dal Grande F."/>
            <person name="Keller J."/>
        </authorList>
    </citation>
    <scope>NUCLEOTIDE SEQUENCE [LARGE SCALE GENOMIC DNA]</scope>
    <source>
        <strain evidence="3 4">SAG 2523</strain>
    </source>
</reference>
<dbReference type="PROSITE" id="PS51465">
    <property type="entry name" value="KAZAL_2"/>
    <property type="match status" value="1"/>
</dbReference>
<dbReference type="Pfam" id="PF07648">
    <property type="entry name" value="Kazal_2"/>
    <property type="match status" value="1"/>
</dbReference>
<accession>A0AAW1SQX9</accession>
<gene>
    <name evidence="3" type="ORF">WJX84_002424</name>
</gene>